<dbReference type="AlphaFoldDB" id="I8I4X7"/>
<keyword evidence="6" id="KW-1185">Reference proteome</keyword>
<evidence type="ECO:0000313" key="5">
    <source>
        <dbReference type="EMBL" id="EIT71346.1"/>
    </source>
</evidence>
<evidence type="ECO:0000256" key="2">
    <source>
        <dbReference type="ARBA" id="ARBA00022971"/>
    </source>
</evidence>
<evidence type="ECO:0000256" key="1">
    <source>
        <dbReference type="ARBA" id="ARBA00010873"/>
    </source>
</evidence>
<sequence length="456" mass="49625">MPAQGDEAPLTPTAEAKDFPLLFRSAKWMAIYRCEVKTFSRSAGHSAVAKAAYRARDNLLDESTGLRYDYSKRPGLAHSEILLPKNSPAWAKDQSTLWNQVEKAEKRKNSTVAREFLIALPHELSPEQRIELCRDLGSKLVERFGFALQFNIHLPDKPGGLNHHVHMLASTRMLEAEGFTDKTRDLDEIAKAKDEDGKRFNPAILEVRKLVADITNEHLAHAGFSARVDHRSLLDQQQAAADAGDLKALVHANRQPTIKEGHGAGSEHRKAVNVQIRAENFQQQREFIDLLKAEINPIEIKKEALAMLGLSAEPSKAKPSGPIATSSPHARFEQFGNLVAHLAGQQNPSVGSSGGSSMDGSIEATISQIDALEAKLAALPGAFNPKVSQQRASLKKQIENLKAQLAQQLDQKTKQKGGGSTGPTFPSRPAAAPVATGPPVPAMSLPPPTPMKPRGW</sequence>
<feature type="compositionally biased region" description="Pro residues" evidence="3">
    <location>
        <begin position="436"/>
        <end position="456"/>
    </location>
</feature>
<name>I8I4X7_9GAMM</name>
<dbReference type="Gene3D" id="3.30.930.30">
    <property type="match status" value="1"/>
</dbReference>
<evidence type="ECO:0000256" key="3">
    <source>
        <dbReference type="SAM" id="MobiDB-lite"/>
    </source>
</evidence>
<protein>
    <recommendedName>
        <fullName evidence="4">MobA/MobL protein domain-containing protein</fullName>
    </recommendedName>
</protein>
<keyword evidence="2" id="KW-0184">Conjugation</keyword>
<dbReference type="Pfam" id="PF03389">
    <property type="entry name" value="MobA_MobL"/>
    <property type="match status" value="1"/>
</dbReference>
<reference evidence="5 6" key="1">
    <citation type="journal article" date="2012" name="J. Bacteriol.">
        <title>Genome Sequence of n-Alkane-Degrading Hydrocarboniphaga effusa Strain AP103T (ATCC BAA-332T).</title>
        <authorList>
            <person name="Chang H.K."/>
            <person name="Zylstra G.J."/>
            <person name="Chae J.C."/>
        </authorList>
    </citation>
    <scope>NUCLEOTIDE SEQUENCE [LARGE SCALE GENOMIC DNA]</scope>
    <source>
        <strain evidence="5 6">AP103</strain>
    </source>
</reference>
<dbReference type="Proteomes" id="UP000003704">
    <property type="component" value="Unassembled WGS sequence"/>
</dbReference>
<feature type="region of interest" description="Disordered" evidence="3">
    <location>
        <begin position="409"/>
        <end position="456"/>
    </location>
</feature>
<accession>I8I4X7</accession>
<comment type="similarity">
    <text evidence="1">Belongs to the MobA/MobL family.</text>
</comment>
<feature type="domain" description="MobA/MobL protein" evidence="4">
    <location>
        <begin position="46"/>
        <end position="238"/>
    </location>
</feature>
<proteinExistence type="inferred from homology"/>
<evidence type="ECO:0000259" key="4">
    <source>
        <dbReference type="Pfam" id="PF03389"/>
    </source>
</evidence>
<dbReference type="InterPro" id="IPR005053">
    <property type="entry name" value="MobA_MobL"/>
</dbReference>
<comment type="caution">
    <text evidence="5">The sequence shown here is derived from an EMBL/GenBank/DDBJ whole genome shotgun (WGS) entry which is preliminary data.</text>
</comment>
<organism evidence="5 6">
    <name type="scientific">Hydrocarboniphaga effusa AP103</name>
    <dbReference type="NCBI Taxonomy" id="1172194"/>
    <lineage>
        <taxon>Bacteria</taxon>
        <taxon>Pseudomonadati</taxon>
        <taxon>Pseudomonadota</taxon>
        <taxon>Gammaproteobacteria</taxon>
        <taxon>Nevskiales</taxon>
        <taxon>Nevskiaceae</taxon>
        <taxon>Hydrocarboniphaga</taxon>
    </lineage>
</organism>
<evidence type="ECO:0000313" key="6">
    <source>
        <dbReference type="Proteomes" id="UP000003704"/>
    </source>
</evidence>
<dbReference type="EMBL" id="AKGD01000001">
    <property type="protein sequence ID" value="EIT71346.1"/>
    <property type="molecule type" value="Genomic_DNA"/>
</dbReference>
<dbReference type="STRING" id="1172194.WQQ_14830"/>
<gene>
    <name evidence="5" type="ORF">WQQ_14830</name>
</gene>
<dbReference type="NCBIfam" id="NF041496">
    <property type="entry name" value="MobQ"/>
    <property type="match status" value="1"/>
</dbReference>